<protein>
    <submittedName>
        <fullName evidence="1">Uncharacterized protein</fullName>
    </submittedName>
</protein>
<keyword evidence="2" id="KW-1185">Reference proteome</keyword>
<reference evidence="1" key="1">
    <citation type="submission" date="2014-09" db="EMBL/GenBank/DDBJ databases">
        <title>Draft genome sequence of an oleaginous Mucoromycotina fungus Mucor ambiguus NBRC6742.</title>
        <authorList>
            <person name="Takeda I."/>
            <person name="Yamane N."/>
            <person name="Morita T."/>
            <person name="Tamano K."/>
            <person name="Machida M."/>
            <person name="Baker S."/>
            <person name="Koike H."/>
        </authorList>
    </citation>
    <scope>NUCLEOTIDE SEQUENCE</scope>
    <source>
        <strain evidence="1">NBRC 6742</strain>
    </source>
</reference>
<sequence>MPPKKKQKALSTTIPYDTQWCLDHADHLSFKRFIEAFDFLDRYRAQQRYTNILSKYFNSNSERDMTINANYKTWTNSADYLRFWGKKKDSSSIMKADLAGAELIDATLDRRLASSSCSANENIHATMIETNSVHQTNATALADSDEAVISTHDAQDNSNTNEIKLVINDDVIILHKDTGSCKSRNPLMFKSTNVTQLFRSYQAIIREMILKHQTLPIESYIHELAAHTHTLILCKNQHSPIAERVFSKSLLSDLTTNLVSEVVDLDLPFPEEELSTLTTTLSSLALGTTTREQTMLDLYIMSSKMEYGPKRIVRSVINLLQKLPNTPLNNHEAITETELWSTYYDPVLSCLVSDPDKLVHLRWTNSVPIEKGKARPDAVISEKPYLEFTSSIGFGEAKVKQRSGTRYSLCIDTLRLITFCKNAIDVNKLDGAIAFQIHGMHITFFLMRLVATGFYTFVEIGHLQFADSVENLPSFCTLINVKKLLAINNVFWRYCKESAQPKKIEARYAKTLTTLNELIDEKQDSSRSCVLRYG</sequence>
<organism evidence="1">
    <name type="scientific">Mucor ambiguus</name>
    <dbReference type="NCBI Taxonomy" id="91626"/>
    <lineage>
        <taxon>Eukaryota</taxon>
        <taxon>Fungi</taxon>
        <taxon>Fungi incertae sedis</taxon>
        <taxon>Mucoromycota</taxon>
        <taxon>Mucoromycotina</taxon>
        <taxon>Mucoromycetes</taxon>
        <taxon>Mucorales</taxon>
        <taxon>Mucorineae</taxon>
        <taxon>Mucoraceae</taxon>
        <taxon>Mucor</taxon>
    </lineage>
</organism>
<proteinExistence type="predicted"/>
<evidence type="ECO:0000313" key="1">
    <source>
        <dbReference type="EMBL" id="GAN05344.1"/>
    </source>
</evidence>
<dbReference type="EMBL" id="DF836377">
    <property type="protein sequence ID" value="GAN05344.1"/>
    <property type="molecule type" value="Genomic_DNA"/>
</dbReference>
<dbReference type="AlphaFoldDB" id="A0A0C9MDG2"/>
<name>A0A0C9MDG2_9FUNG</name>
<dbReference type="Proteomes" id="UP000053815">
    <property type="component" value="Unassembled WGS sequence"/>
</dbReference>
<dbReference type="OrthoDB" id="2288096at2759"/>
<accession>A0A0C9MDG2</accession>
<evidence type="ECO:0000313" key="2">
    <source>
        <dbReference type="Proteomes" id="UP000053815"/>
    </source>
</evidence>
<gene>
    <name evidence="1" type="ORF">MAM1_0088c04814</name>
</gene>